<dbReference type="AlphaFoldDB" id="A0A0C3PRW3"/>
<dbReference type="Proteomes" id="UP000053257">
    <property type="component" value="Unassembled WGS sequence"/>
</dbReference>
<dbReference type="HOGENOM" id="CLU_584085_0_0_1"/>
<keyword evidence="2" id="KW-0812">Transmembrane</keyword>
<dbReference type="STRING" id="745531.A0A0C3PRW3"/>
<feature type="compositionally biased region" description="Low complexity" evidence="1">
    <location>
        <begin position="286"/>
        <end position="305"/>
    </location>
</feature>
<feature type="region of interest" description="Disordered" evidence="1">
    <location>
        <begin position="401"/>
        <end position="486"/>
    </location>
</feature>
<dbReference type="Gene3D" id="2.60.120.260">
    <property type="entry name" value="Galactose-binding domain-like"/>
    <property type="match status" value="1"/>
</dbReference>
<protein>
    <submittedName>
        <fullName evidence="3">Uncharacterized protein</fullName>
    </submittedName>
</protein>
<dbReference type="EMBL" id="KN840458">
    <property type="protein sequence ID" value="KIP10068.1"/>
    <property type="molecule type" value="Genomic_DNA"/>
</dbReference>
<feature type="region of interest" description="Disordered" evidence="1">
    <location>
        <begin position="286"/>
        <end position="313"/>
    </location>
</feature>
<feature type="compositionally biased region" description="Polar residues" evidence="1">
    <location>
        <begin position="433"/>
        <end position="454"/>
    </location>
</feature>
<gene>
    <name evidence="3" type="ORF">PHLGIDRAFT_115706</name>
</gene>
<proteinExistence type="predicted"/>
<reference evidence="3 4" key="1">
    <citation type="journal article" date="2014" name="PLoS Genet.">
        <title>Analysis of the Phlebiopsis gigantea genome, transcriptome and secretome provides insight into its pioneer colonization strategies of wood.</title>
        <authorList>
            <person name="Hori C."/>
            <person name="Ishida T."/>
            <person name="Igarashi K."/>
            <person name="Samejima M."/>
            <person name="Suzuki H."/>
            <person name="Master E."/>
            <person name="Ferreira P."/>
            <person name="Ruiz-Duenas F.J."/>
            <person name="Held B."/>
            <person name="Canessa P."/>
            <person name="Larrondo L.F."/>
            <person name="Schmoll M."/>
            <person name="Druzhinina I.S."/>
            <person name="Kubicek C.P."/>
            <person name="Gaskell J.A."/>
            <person name="Kersten P."/>
            <person name="St John F."/>
            <person name="Glasner J."/>
            <person name="Sabat G."/>
            <person name="Splinter BonDurant S."/>
            <person name="Syed K."/>
            <person name="Yadav J."/>
            <person name="Mgbeahuruike A.C."/>
            <person name="Kovalchuk A."/>
            <person name="Asiegbu F.O."/>
            <person name="Lackner G."/>
            <person name="Hoffmeister D."/>
            <person name="Rencoret J."/>
            <person name="Gutierrez A."/>
            <person name="Sun H."/>
            <person name="Lindquist E."/>
            <person name="Barry K."/>
            <person name="Riley R."/>
            <person name="Grigoriev I.V."/>
            <person name="Henrissat B."/>
            <person name="Kues U."/>
            <person name="Berka R.M."/>
            <person name="Martinez A.T."/>
            <person name="Covert S.F."/>
            <person name="Blanchette R.A."/>
            <person name="Cullen D."/>
        </authorList>
    </citation>
    <scope>NUCLEOTIDE SEQUENCE [LARGE SCALE GENOMIC DNA]</scope>
    <source>
        <strain evidence="3 4">11061_1 CR5-6</strain>
    </source>
</reference>
<evidence type="ECO:0000313" key="4">
    <source>
        <dbReference type="Proteomes" id="UP000053257"/>
    </source>
</evidence>
<evidence type="ECO:0000313" key="3">
    <source>
        <dbReference type="EMBL" id="KIP10068.1"/>
    </source>
</evidence>
<keyword evidence="2" id="KW-1133">Transmembrane helix</keyword>
<evidence type="ECO:0000256" key="1">
    <source>
        <dbReference type="SAM" id="MobiDB-lite"/>
    </source>
</evidence>
<feature type="transmembrane region" description="Helical" evidence="2">
    <location>
        <begin position="320"/>
        <end position="342"/>
    </location>
</feature>
<accession>A0A0C3PRW3</accession>
<evidence type="ECO:0000256" key="2">
    <source>
        <dbReference type="SAM" id="Phobius"/>
    </source>
</evidence>
<dbReference type="OrthoDB" id="2576334at2759"/>
<keyword evidence="2" id="KW-0472">Membrane</keyword>
<organism evidence="3 4">
    <name type="scientific">Phlebiopsis gigantea (strain 11061_1 CR5-6)</name>
    <name type="common">White-rot fungus</name>
    <name type="synonym">Peniophora gigantea</name>
    <dbReference type="NCBI Taxonomy" id="745531"/>
    <lineage>
        <taxon>Eukaryota</taxon>
        <taxon>Fungi</taxon>
        <taxon>Dikarya</taxon>
        <taxon>Basidiomycota</taxon>
        <taxon>Agaricomycotina</taxon>
        <taxon>Agaricomycetes</taxon>
        <taxon>Polyporales</taxon>
        <taxon>Phanerochaetaceae</taxon>
        <taxon>Phlebiopsis</taxon>
    </lineage>
</organism>
<sequence>MYSWNTTIDDTSSIIIFSPYSEGPVENGWAGWFHDSQTNYASTGGEQAVGESIHYTQFPGASLYLQFEGTAIYLYGTANCSYDITLDSQSAPAPSSLPFNVLFYQEGLEATTHSVQLTAHPEAGTGQMVGFDRAMFTNTVNQDASGLIPVVYENWNDTIQYAPEPWQLLKGVDWIPNTSNPQPYVETNVSLSSASLNFTGGVAVAINAPRNWGHWTYNVTLDGQASSWNCGTLWGIGDAVLFYQNNLDPTKEHAIELLNTGMHSYYKLSLNDITVWHLNGSDLAATPSSSTTSGTSSASTGQPTQNADSTSSKKTNVGVIVGPVIASVVLLVILFVGGIWWWRRHRTASQSTEDPVAPFPRSDRPPVWSKGQEAGILPMTQVYEAVVPTTGNKRAMIQAAVAGPSGPAPPPVPVSAAPSTSRYPPTSPGGHPQQPSTSGLQSINPPSSGPTIDVNQIIELIAQRIDPRSNAPVGDAPPQYPVFPTQ</sequence>
<keyword evidence="4" id="KW-1185">Reference proteome</keyword>
<name>A0A0C3PRW3_PHLG1</name>